<dbReference type="InterPro" id="IPR003673">
    <property type="entry name" value="CoA-Trfase_fam_III"/>
</dbReference>
<dbReference type="InterPro" id="IPR044855">
    <property type="entry name" value="CoA-Trfase_III_dom3_sf"/>
</dbReference>
<dbReference type="RefSeq" id="WP_122225791.1">
    <property type="nucleotide sequence ID" value="NZ_RDQO01000001.1"/>
</dbReference>
<dbReference type="OrthoDB" id="5294844at2"/>
<protein>
    <submittedName>
        <fullName evidence="2">CoA transferase</fullName>
    </submittedName>
</protein>
<evidence type="ECO:0000313" key="2">
    <source>
        <dbReference type="EMBL" id="RMX07670.1"/>
    </source>
</evidence>
<dbReference type="Pfam" id="PF02515">
    <property type="entry name" value="CoA_transf_3"/>
    <property type="match status" value="1"/>
</dbReference>
<dbReference type="GO" id="GO:0008410">
    <property type="term" value="F:CoA-transferase activity"/>
    <property type="evidence" value="ECO:0007669"/>
    <property type="project" value="TreeGrafter"/>
</dbReference>
<proteinExistence type="predicted"/>
<keyword evidence="1 2" id="KW-0808">Transferase</keyword>
<dbReference type="SUPFAM" id="SSF89796">
    <property type="entry name" value="CoA-transferase family III (CaiB/BaiF)"/>
    <property type="match status" value="1"/>
</dbReference>
<dbReference type="InterPro" id="IPR050483">
    <property type="entry name" value="CoA-transferase_III_domain"/>
</dbReference>
<dbReference type="EMBL" id="RDQO01000001">
    <property type="protein sequence ID" value="RMX07670.1"/>
    <property type="molecule type" value="Genomic_DNA"/>
</dbReference>
<keyword evidence="3" id="KW-1185">Reference proteome</keyword>
<dbReference type="PANTHER" id="PTHR48207:SF3">
    <property type="entry name" value="SUCCINATE--HYDROXYMETHYLGLUTARATE COA-TRANSFERASE"/>
    <property type="match status" value="1"/>
</dbReference>
<dbReference type="PANTHER" id="PTHR48207">
    <property type="entry name" value="SUCCINATE--HYDROXYMETHYLGLUTARATE COA-TRANSFERASE"/>
    <property type="match status" value="1"/>
</dbReference>
<dbReference type="AlphaFoldDB" id="A0A3M6QXC2"/>
<reference evidence="2 3" key="1">
    <citation type="submission" date="2018-10" db="EMBL/GenBank/DDBJ databases">
        <title>Draft genome of Cortibacter populi DSM10536.</title>
        <authorList>
            <person name="Bernier A.-M."/>
            <person name="Bernard K."/>
        </authorList>
    </citation>
    <scope>NUCLEOTIDE SEQUENCE [LARGE SCALE GENOMIC DNA]</scope>
    <source>
        <strain evidence="2 3">DSM 105136</strain>
    </source>
</reference>
<comment type="caution">
    <text evidence="2">The sequence shown here is derived from an EMBL/GenBank/DDBJ whole genome shotgun (WGS) entry which is preliminary data.</text>
</comment>
<accession>A0A3M6QXC2</accession>
<evidence type="ECO:0000313" key="3">
    <source>
        <dbReference type="Proteomes" id="UP000278006"/>
    </source>
</evidence>
<dbReference type="Gene3D" id="3.40.50.10540">
    <property type="entry name" value="Crotonobetainyl-coa:carnitine coa-transferase, domain 1"/>
    <property type="match status" value="1"/>
</dbReference>
<name>A0A3M6QXC2_9BURK</name>
<dbReference type="Proteomes" id="UP000278006">
    <property type="component" value="Unassembled WGS sequence"/>
</dbReference>
<organism evidence="2 3">
    <name type="scientific">Corticibacter populi</name>
    <dbReference type="NCBI Taxonomy" id="1550736"/>
    <lineage>
        <taxon>Bacteria</taxon>
        <taxon>Pseudomonadati</taxon>
        <taxon>Pseudomonadota</taxon>
        <taxon>Betaproteobacteria</taxon>
        <taxon>Burkholderiales</taxon>
        <taxon>Comamonadaceae</taxon>
        <taxon>Corticibacter</taxon>
    </lineage>
</organism>
<dbReference type="Gene3D" id="3.30.1540.10">
    <property type="entry name" value="formyl-coa transferase, domain 3"/>
    <property type="match status" value="1"/>
</dbReference>
<evidence type="ECO:0000256" key="1">
    <source>
        <dbReference type="ARBA" id="ARBA00022679"/>
    </source>
</evidence>
<sequence>MPTTSHSPDSRRPLQGLRVVEFSHMVMGPACGMILADLGAEVIKVEPPGGDGTRHLLGAGAGFFPMFNRNKQSIAIDLKSPQGLEVALKLCATADVVLQNFKPGVLARLGLDYPNLRRLNPRLVYVNLSGFLPGPYESRTALDEVVQMMGGLAYMTGRPGDPLRAGSSVNDIMGGMFGAIGAMAALMQRGNTGHGQEVDAALFENNVLLVGQHMLQYEVTGQAAAPMPERISPWGIYDIFTVRDGQQIFLCAVSDAHWLAMCDAFDWPDFKAHADLHSNNARVQARPWLLPLLRERLADRPVEEVARRFESHGLPHARIMRPEQLFDDPHLQATGGLEPIELSDGDRAGQIVHAALLPIRMDGERLRSYRNPPRLGEHSQAILRSLGLNEAQIADLHAQGAVG</sequence>
<gene>
    <name evidence="2" type="ORF">D8I35_00535</name>
</gene>
<dbReference type="InterPro" id="IPR023606">
    <property type="entry name" value="CoA-Trfase_III_dom_1_sf"/>
</dbReference>